<feature type="transmembrane region" description="Helical" evidence="7">
    <location>
        <begin position="26"/>
        <end position="46"/>
    </location>
</feature>
<feature type="region of interest" description="Disordered" evidence="8">
    <location>
        <begin position="1"/>
        <end position="22"/>
    </location>
</feature>
<evidence type="ECO:0000256" key="1">
    <source>
        <dbReference type="ARBA" id="ARBA00004651"/>
    </source>
</evidence>
<evidence type="ECO:0000256" key="4">
    <source>
        <dbReference type="ARBA" id="ARBA00022692"/>
    </source>
</evidence>
<name>A0A3A3YXF7_9ACTN</name>
<keyword evidence="5 7" id="KW-1133">Transmembrane helix</keyword>
<evidence type="ECO:0000313" key="11">
    <source>
        <dbReference type="Proteomes" id="UP000265614"/>
    </source>
</evidence>
<evidence type="ECO:0000256" key="7">
    <source>
        <dbReference type="RuleBase" id="RU363032"/>
    </source>
</evidence>
<dbReference type="InterPro" id="IPR000515">
    <property type="entry name" value="MetI-like"/>
</dbReference>
<feature type="transmembrane region" description="Helical" evidence="7">
    <location>
        <begin position="198"/>
        <end position="220"/>
    </location>
</feature>
<dbReference type="Pfam" id="PF00528">
    <property type="entry name" value="BPD_transp_1"/>
    <property type="match status" value="1"/>
</dbReference>
<dbReference type="PANTHER" id="PTHR32243:SF18">
    <property type="entry name" value="INNER MEMBRANE ABC TRANSPORTER PERMEASE PROTEIN YCJP"/>
    <property type="match status" value="1"/>
</dbReference>
<evidence type="ECO:0000313" key="10">
    <source>
        <dbReference type="EMBL" id="RJK94948.1"/>
    </source>
</evidence>
<dbReference type="InterPro" id="IPR050901">
    <property type="entry name" value="BP-dep_ABC_trans_perm"/>
</dbReference>
<evidence type="ECO:0000259" key="9">
    <source>
        <dbReference type="PROSITE" id="PS50928"/>
    </source>
</evidence>
<gene>
    <name evidence="10" type="ORF">D5H78_13350</name>
</gene>
<feature type="transmembrane region" description="Helical" evidence="7">
    <location>
        <begin position="122"/>
        <end position="142"/>
    </location>
</feature>
<keyword evidence="3" id="KW-1003">Cell membrane</keyword>
<evidence type="ECO:0000256" key="8">
    <source>
        <dbReference type="SAM" id="MobiDB-lite"/>
    </source>
</evidence>
<evidence type="ECO:0000256" key="3">
    <source>
        <dbReference type="ARBA" id="ARBA00022475"/>
    </source>
</evidence>
<feature type="transmembrane region" description="Helical" evidence="7">
    <location>
        <begin position="154"/>
        <end position="177"/>
    </location>
</feature>
<keyword evidence="6 7" id="KW-0472">Membrane</keyword>
<feature type="transmembrane region" description="Helical" evidence="7">
    <location>
        <begin position="257"/>
        <end position="278"/>
    </location>
</feature>
<organism evidence="10 11">
    <name type="scientific">Vallicoccus soli</name>
    <dbReference type="NCBI Taxonomy" id="2339232"/>
    <lineage>
        <taxon>Bacteria</taxon>
        <taxon>Bacillati</taxon>
        <taxon>Actinomycetota</taxon>
        <taxon>Actinomycetes</taxon>
        <taxon>Motilibacterales</taxon>
        <taxon>Vallicoccaceae</taxon>
        <taxon>Vallicoccus</taxon>
    </lineage>
</organism>
<keyword evidence="4 7" id="KW-0812">Transmembrane</keyword>
<dbReference type="InterPro" id="IPR035906">
    <property type="entry name" value="MetI-like_sf"/>
</dbReference>
<dbReference type="Gene3D" id="1.10.3720.10">
    <property type="entry name" value="MetI-like"/>
    <property type="match status" value="1"/>
</dbReference>
<evidence type="ECO:0000256" key="5">
    <source>
        <dbReference type="ARBA" id="ARBA00022989"/>
    </source>
</evidence>
<sequence>MAPREAVPPAVPARRPPRRRRRHRRIADALGVLIALASVFPVYWMVSSSFQPGRDIRSPGSSWHPLGGTLDNFRRVLEGGGFVSALRTSLAVTLLTVAVALLFAFLAALAVSRFRFRGRRSFVLVLLAIQMIPAEGLFISQYKMLEGWDLLGTVTGLTLVYVASVLPFTIWTLRGFVAGVPVELEEAAMVDGCSRTRAFFTVTFPLLAPGLVATGVYGFIQAWNEFTLALVVMTREENRTLPVWLSTFTDTNRGTDWGAVMAGSTLIAVPVVVLFLLVQHRMASGLAAGAVKG</sequence>
<proteinExistence type="inferred from homology"/>
<dbReference type="CDD" id="cd06261">
    <property type="entry name" value="TM_PBP2"/>
    <property type="match status" value="1"/>
</dbReference>
<evidence type="ECO:0000256" key="6">
    <source>
        <dbReference type="ARBA" id="ARBA00023136"/>
    </source>
</evidence>
<comment type="caution">
    <text evidence="10">The sequence shown here is derived from an EMBL/GenBank/DDBJ whole genome shotgun (WGS) entry which is preliminary data.</text>
</comment>
<feature type="domain" description="ABC transmembrane type-1" evidence="9">
    <location>
        <begin position="86"/>
        <end position="278"/>
    </location>
</feature>
<accession>A0A3A3YXF7</accession>
<comment type="subcellular location">
    <subcellularLocation>
        <location evidence="1 7">Cell membrane</location>
        <topology evidence="1 7">Multi-pass membrane protein</topology>
    </subcellularLocation>
</comment>
<dbReference type="GO" id="GO:0005886">
    <property type="term" value="C:plasma membrane"/>
    <property type="evidence" value="ECO:0007669"/>
    <property type="project" value="UniProtKB-SubCell"/>
</dbReference>
<reference evidence="10 11" key="1">
    <citation type="submission" date="2018-09" db="EMBL/GenBank/DDBJ databases">
        <title>YIM 75000 draft genome.</title>
        <authorList>
            <person name="Tang S."/>
            <person name="Feng Y."/>
        </authorList>
    </citation>
    <scope>NUCLEOTIDE SEQUENCE [LARGE SCALE GENOMIC DNA]</scope>
    <source>
        <strain evidence="10 11">YIM 75000</strain>
    </source>
</reference>
<dbReference type="SUPFAM" id="SSF161098">
    <property type="entry name" value="MetI-like"/>
    <property type="match status" value="1"/>
</dbReference>
<dbReference type="PANTHER" id="PTHR32243">
    <property type="entry name" value="MALTOSE TRANSPORT SYSTEM PERMEASE-RELATED"/>
    <property type="match status" value="1"/>
</dbReference>
<dbReference type="OrthoDB" id="9794684at2"/>
<protein>
    <submittedName>
        <fullName evidence="10">Carbohydrate ABC transporter permease</fullName>
    </submittedName>
</protein>
<dbReference type="PROSITE" id="PS50928">
    <property type="entry name" value="ABC_TM1"/>
    <property type="match status" value="1"/>
</dbReference>
<dbReference type="GO" id="GO:0055085">
    <property type="term" value="P:transmembrane transport"/>
    <property type="evidence" value="ECO:0007669"/>
    <property type="project" value="InterPro"/>
</dbReference>
<dbReference type="Proteomes" id="UP000265614">
    <property type="component" value="Unassembled WGS sequence"/>
</dbReference>
<evidence type="ECO:0000256" key="2">
    <source>
        <dbReference type="ARBA" id="ARBA00022448"/>
    </source>
</evidence>
<dbReference type="EMBL" id="QZEZ01000006">
    <property type="protein sequence ID" value="RJK94948.1"/>
    <property type="molecule type" value="Genomic_DNA"/>
</dbReference>
<keyword evidence="11" id="KW-1185">Reference proteome</keyword>
<comment type="similarity">
    <text evidence="7">Belongs to the binding-protein-dependent transport system permease family.</text>
</comment>
<keyword evidence="2 7" id="KW-0813">Transport</keyword>
<feature type="transmembrane region" description="Helical" evidence="7">
    <location>
        <begin position="90"/>
        <end position="110"/>
    </location>
</feature>
<dbReference type="AlphaFoldDB" id="A0A3A3YXF7"/>